<dbReference type="AlphaFoldDB" id="A0A7H2BBU3"/>
<reference evidence="1 2" key="1">
    <citation type="submission" date="2020-09" db="EMBL/GenBank/DDBJ databases">
        <title>Investigation of environmental microbes.</title>
        <authorList>
            <person name="Ou Y."/>
            <person name="Kang Q."/>
        </authorList>
    </citation>
    <scope>NUCLEOTIDE SEQUENCE [LARGE SCALE GENOMIC DNA]</scope>
    <source>
        <strain evidence="1 2">KJZ-14</strain>
    </source>
</reference>
<organism evidence="1 2">
    <name type="scientific">Rothia terrae</name>
    <dbReference type="NCBI Taxonomy" id="396015"/>
    <lineage>
        <taxon>Bacteria</taxon>
        <taxon>Bacillati</taxon>
        <taxon>Actinomycetota</taxon>
        <taxon>Actinomycetes</taxon>
        <taxon>Micrococcales</taxon>
        <taxon>Micrococcaceae</taxon>
        <taxon>Rothia</taxon>
    </lineage>
</organism>
<dbReference type="GeneID" id="96624125"/>
<dbReference type="KEGG" id="rter:IDM49_07720"/>
<evidence type="ECO:0000313" key="1">
    <source>
        <dbReference type="EMBL" id="QNV37139.1"/>
    </source>
</evidence>
<proteinExistence type="predicted"/>
<dbReference type="RefSeq" id="WP_190724085.1">
    <property type="nucleotide sequence ID" value="NZ_CP061539.1"/>
</dbReference>
<gene>
    <name evidence="1" type="ORF">IDM49_07720</name>
</gene>
<evidence type="ECO:0000313" key="2">
    <source>
        <dbReference type="Proteomes" id="UP000516404"/>
    </source>
</evidence>
<protein>
    <submittedName>
        <fullName evidence="1">Uncharacterized protein</fullName>
    </submittedName>
</protein>
<sequence length="92" mass="10241">MSDLIIDITEENEGTYQAQLMGHYGVAKPILDLNGAEDVTEGILSEDQESAYILAEFLLEHQEAGLLPPIVEIADVVATYDFAIERFEELKK</sequence>
<dbReference type="EMBL" id="CP061539">
    <property type="protein sequence ID" value="QNV37139.1"/>
    <property type="molecule type" value="Genomic_DNA"/>
</dbReference>
<name>A0A7H2BBU3_9MICC</name>
<keyword evidence="2" id="KW-1185">Reference proteome</keyword>
<accession>A0A7H2BBU3</accession>
<dbReference type="Proteomes" id="UP000516404">
    <property type="component" value="Chromosome"/>
</dbReference>